<evidence type="ECO:0000256" key="4">
    <source>
        <dbReference type="ARBA" id="ARBA00022729"/>
    </source>
</evidence>
<dbReference type="PANTHER" id="PTHR21700">
    <property type="entry name" value="TRANSTHYRETIN-LIKE FAMILY PROTEIN-RELATED"/>
    <property type="match status" value="1"/>
</dbReference>
<evidence type="ECO:0000256" key="2">
    <source>
        <dbReference type="ARBA" id="ARBA00010112"/>
    </source>
</evidence>
<proteinExistence type="inferred from homology"/>
<keyword evidence="3" id="KW-0964">Secreted</keyword>
<comment type="subcellular location">
    <subcellularLocation>
        <location evidence="1">Secreted</location>
    </subcellularLocation>
</comment>
<protein>
    <submittedName>
        <fullName evidence="6">Uncharacterized protein</fullName>
    </submittedName>
</protein>
<gene>
    <name evidence="6" type="ORF">L596_003497</name>
</gene>
<dbReference type="GO" id="GO:0005576">
    <property type="term" value="C:extracellular region"/>
    <property type="evidence" value="ECO:0007669"/>
    <property type="project" value="UniProtKB-SubCell"/>
</dbReference>
<evidence type="ECO:0000313" key="7">
    <source>
        <dbReference type="Proteomes" id="UP000298663"/>
    </source>
</evidence>
<evidence type="ECO:0000256" key="1">
    <source>
        <dbReference type="ARBA" id="ARBA00004613"/>
    </source>
</evidence>
<dbReference type="InterPro" id="IPR001534">
    <property type="entry name" value="Transthyretin-like"/>
</dbReference>
<name>A0A4U8USP8_STECR</name>
<sequence length="141" mass="15883">MNHLLVLILLPLLFGQSKAFRKQSVAVKGKLLCGGKPASEILVKLVDDDRGPDPDDLLDSTYTMTDGTFLLQGSTMELTNIDPEIRIYHDCNDHERPCQREWIIGIPDKYITSGPHPTKTMDLGMINLEVELESEDHDCIY</sequence>
<comment type="similarity">
    <text evidence="2">Belongs to the nematode transthyretin-like family.</text>
</comment>
<dbReference type="PANTHER" id="PTHR21700:SF44">
    <property type="entry name" value="TRANSTHYRETIN-LIKE FAMILY PROTEIN"/>
    <property type="match status" value="1"/>
</dbReference>
<dbReference type="AlphaFoldDB" id="A0A4U8USP8"/>
<dbReference type="EMBL" id="AZBU02000001">
    <property type="protein sequence ID" value="TMS36302.1"/>
    <property type="molecule type" value="Genomic_DNA"/>
</dbReference>
<comment type="caution">
    <text evidence="6">The sequence shown here is derived from an EMBL/GenBank/DDBJ whole genome shotgun (WGS) entry which is preliminary data.</text>
</comment>
<organism evidence="6 7">
    <name type="scientific">Steinernema carpocapsae</name>
    <name type="common">Entomopathogenic nematode</name>
    <dbReference type="NCBI Taxonomy" id="34508"/>
    <lineage>
        <taxon>Eukaryota</taxon>
        <taxon>Metazoa</taxon>
        <taxon>Ecdysozoa</taxon>
        <taxon>Nematoda</taxon>
        <taxon>Chromadorea</taxon>
        <taxon>Rhabditida</taxon>
        <taxon>Tylenchina</taxon>
        <taxon>Panagrolaimomorpha</taxon>
        <taxon>Strongyloidoidea</taxon>
        <taxon>Steinernematidae</taxon>
        <taxon>Steinernema</taxon>
    </lineage>
</organism>
<feature type="signal peptide" evidence="5">
    <location>
        <begin position="1"/>
        <end position="19"/>
    </location>
</feature>
<dbReference type="OrthoDB" id="5798901at2759"/>
<evidence type="ECO:0000256" key="5">
    <source>
        <dbReference type="SAM" id="SignalP"/>
    </source>
</evidence>
<feature type="chain" id="PRO_5020964952" evidence="5">
    <location>
        <begin position="20"/>
        <end position="141"/>
    </location>
</feature>
<dbReference type="Proteomes" id="UP000298663">
    <property type="component" value="Unassembled WGS sequence"/>
</dbReference>
<keyword evidence="4 5" id="KW-0732">Signal</keyword>
<dbReference type="Pfam" id="PF01060">
    <property type="entry name" value="TTR-52"/>
    <property type="match status" value="1"/>
</dbReference>
<keyword evidence="7" id="KW-1185">Reference proteome</keyword>
<evidence type="ECO:0000313" key="6">
    <source>
        <dbReference type="EMBL" id="TMS36302.1"/>
    </source>
</evidence>
<reference evidence="6 7" key="1">
    <citation type="journal article" date="2015" name="Genome Biol.">
        <title>Comparative genomics of Steinernema reveals deeply conserved gene regulatory networks.</title>
        <authorList>
            <person name="Dillman A.R."/>
            <person name="Macchietto M."/>
            <person name="Porter C.F."/>
            <person name="Rogers A."/>
            <person name="Williams B."/>
            <person name="Antoshechkin I."/>
            <person name="Lee M.M."/>
            <person name="Goodwin Z."/>
            <person name="Lu X."/>
            <person name="Lewis E.E."/>
            <person name="Goodrich-Blair H."/>
            <person name="Stock S.P."/>
            <person name="Adams B.J."/>
            <person name="Sternberg P.W."/>
            <person name="Mortazavi A."/>
        </authorList>
    </citation>
    <scope>NUCLEOTIDE SEQUENCE [LARGE SCALE GENOMIC DNA]</scope>
    <source>
        <strain evidence="6 7">ALL</strain>
    </source>
</reference>
<accession>A0A4U8USP8</accession>
<evidence type="ECO:0000256" key="3">
    <source>
        <dbReference type="ARBA" id="ARBA00022525"/>
    </source>
</evidence>
<dbReference type="GO" id="GO:0009986">
    <property type="term" value="C:cell surface"/>
    <property type="evidence" value="ECO:0007669"/>
    <property type="project" value="InterPro"/>
</dbReference>
<dbReference type="Gene3D" id="2.60.40.3330">
    <property type="match status" value="1"/>
</dbReference>
<reference evidence="6 7" key="2">
    <citation type="journal article" date="2019" name="G3 (Bethesda)">
        <title>Hybrid Assembly of the Genome of the Entomopathogenic Nematode Steinernema carpocapsae Identifies the X-Chromosome.</title>
        <authorList>
            <person name="Serra L."/>
            <person name="Macchietto M."/>
            <person name="Macias-Munoz A."/>
            <person name="McGill C.J."/>
            <person name="Rodriguez I.M."/>
            <person name="Rodriguez B."/>
            <person name="Murad R."/>
            <person name="Mortazavi A."/>
        </authorList>
    </citation>
    <scope>NUCLEOTIDE SEQUENCE [LARGE SCALE GENOMIC DNA]</scope>
    <source>
        <strain evidence="6 7">ALL</strain>
    </source>
</reference>
<dbReference type="InterPro" id="IPR038479">
    <property type="entry name" value="Transthyretin-like_sf"/>
</dbReference>